<proteinExistence type="predicted"/>
<gene>
    <name evidence="1" type="ORF">LITE_LOCUS33668</name>
</gene>
<organism evidence="1 2">
    <name type="scientific">Linum tenue</name>
    <dbReference type="NCBI Taxonomy" id="586396"/>
    <lineage>
        <taxon>Eukaryota</taxon>
        <taxon>Viridiplantae</taxon>
        <taxon>Streptophyta</taxon>
        <taxon>Embryophyta</taxon>
        <taxon>Tracheophyta</taxon>
        <taxon>Spermatophyta</taxon>
        <taxon>Magnoliopsida</taxon>
        <taxon>eudicotyledons</taxon>
        <taxon>Gunneridae</taxon>
        <taxon>Pentapetalae</taxon>
        <taxon>rosids</taxon>
        <taxon>fabids</taxon>
        <taxon>Malpighiales</taxon>
        <taxon>Linaceae</taxon>
        <taxon>Linum</taxon>
    </lineage>
</organism>
<accession>A0AAV0NJY3</accession>
<dbReference type="Proteomes" id="UP001154282">
    <property type="component" value="Unassembled WGS sequence"/>
</dbReference>
<name>A0AAV0NJY3_9ROSI</name>
<evidence type="ECO:0000313" key="1">
    <source>
        <dbReference type="EMBL" id="CAI0458702.1"/>
    </source>
</evidence>
<comment type="caution">
    <text evidence="1">The sequence shown here is derived from an EMBL/GenBank/DDBJ whole genome shotgun (WGS) entry which is preliminary data.</text>
</comment>
<sequence length="16" mass="1606">MQPKLASCQGNGDISG</sequence>
<reference evidence="1" key="1">
    <citation type="submission" date="2022-08" db="EMBL/GenBank/DDBJ databases">
        <authorList>
            <person name="Gutierrez-Valencia J."/>
        </authorList>
    </citation>
    <scope>NUCLEOTIDE SEQUENCE</scope>
</reference>
<dbReference type="EMBL" id="CAMGYJ010000008">
    <property type="protein sequence ID" value="CAI0458702.1"/>
    <property type="molecule type" value="Genomic_DNA"/>
</dbReference>
<protein>
    <submittedName>
        <fullName evidence="1">Uncharacterized protein</fullName>
    </submittedName>
</protein>
<dbReference type="AlphaFoldDB" id="A0AAV0NJY3"/>
<keyword evidence="2" id="KW-1185">Reference proteome</keyword>
<evidence type="ECO:0000313" key="2">
    <source>
        <dbReference type="Proteomes" id="UP001154282"/>
    </source>
</evidence>